<organism evidence="3 4">
    <name type="scientific">Hypsizygus marmoreus</name>
    <name type="common">White beech mushroom</name>
    <name type="synonym">Agaricus marmoreus</name>
    <dbReference type="NCBI Taxonomy" id="39966"/>
    <lineage>
        <taxon>Eukaryota</taxon>
        <taxon>Fungi</taxon>
        <taxon>Dikarya</taxon>
        <taxon>Basidiomycota</taxon>
        <taxon>Agaricomycotina</taxon>
        <taxon>Agaricomycetes</taxon>
        <taxon>Agaricomycetidae</taxon>
        <taxon>Agaricales</taxon>
        <taxon>Tricholomatineae</taxon>
        <taxon>Lyophyllaceae</taxon>
        <taxon>Hypsizygus</taxon>
    </lineage>
</organism>
<name>A0A369JK63_HYPMA</name>
<feature type="region of interest" description="Disordered" evidence="1">
    <location>
        <begin position="53"/>
        <end position="92"/>
    </location>
</feature>
<comment type="caution">
    <text evidence="3">The sequence shown here is derived from an EMBL/GenBank/DDBJ whole genome shotgun (WGS) entry which is preliminary data.</text>
</comment>
<evidence type="ECO:0000256" key="2">
    <source>
        <dbReference type="SAM" id="SignalP"/>
    </source>
</evidence>
<dbReference type="InParanoid" id="A0A369JK63"/>
<accession>A0A369JK63</accession>
<gene>
    <name evidence="3" type="ORF">Hypma_012993</name>
</gene>
<dbReference type="AlphaFoldDB" id="A0A369JK63"/>
<sequence>MSLLASLFSILLPDGNGSQHTVIHHRHLLADAAARGTITERYIQALVRDAVTIGRGDPQSPPPDGASSQDFDADGGRLTSGDTLRRTHALRT</sequence>
<proteinExistence type="predicted"/>
<feature type="signal peptide" evidence="2">
    <location>
        <begin position="1"/>
        <end position="17"/>
    </location>
</feature>
<evidence type="ECO:0000313" key="3">
    <source>
        <dbReference type="EMBL" id="RDB19804.1"/>
    </source>
</evidence>
<keyword evidence="4" id="KW-1185">Reference proteome</keyword>
<dbReference type="EMBL" id="LUEZ02000071">
    <property type="protein sequence ID" value="RDB19804.1"/>
    <property type="molecule type" value="Genomic_DNA"/>
</dbReference>
<reference evidence="3" key="1">
    <citation type="submission" date="2018-04" db="EMBL/GenBank/DDBJ databases">
        <title>Whole genome sequencing of Hypsizygus marmoreus.</title>
        <authorList>
            <person name="Choi I.-G."/>
            <person name="Min B."/>
            <person name="Kim J.-G."/>
            <person name="Kim S."/>
            <person name="Oh Y.-L."/>
            <person name="Kong W.-S."/>
            <person name="Park H."/>
            <person name="Jeong J."/>
            <person name="Song E.-S."/>
        </authorList>
    </citation>
    <scope>NUCLEOTIDE SEQUENCE [LARGE SCALE GENOMIC DNA]</scope>
    <source>
        <strain evidence="3">51987-8</strain>
    </source>
</reference>
<feature type="chain" id="PRO_5016900799" evidence="2">
    <location>
        <begin position="18"/>
        <end position="92"/>
    </location>
</feature>
<evidence type="ECO:0000256" key="1">
    <source>
        <dbReference type="SAM" id="MobiDB-lite"/>
    </source>
</evidence>
<keyword evidence="2" id="KW-0732">Signal</keyword>
<evidence type="ECO:0000313" key="4">
    <source>
        <dbReference type="Proteomes" id="UP000076154"/>
    </source>
</evidence>
<protein>
    <submittedName>
        <fullName evidence="3">Uncharacterized protein</fullName>
    </submittedName>
</protein>
<dbReference type="Proteomes" id="UP000076154">
    <property type="component" value="Unassembled WGS sequence"/>
</dbReference>